<evidence type="ECO:0000313" key="5">
    <source>
        <dbReference type="Proteomes" id="UP001596110"/>
    </source>
</evidence>
<accession>A0ABW0UF86</accession>
<sequence length="392" mass="45753">MKTFKIFLLCFFLSIVIAIFIYQKGNILDTFFYLFGFLFTSPLIYPLPLYLTYLNLKYFKKALSDTRLFDLASMFLGGLLSYFLIVLKVDTKPWQDWHTQLYDYQTHSPIYTAAFPTIIVLLALGLIGYMILTSIPIKKCPPLILAIGFSFSYIGIITLAIFAIQLGYLNIWGIGLYLFNVYVIYLRSFRKVIITYRQSNITVNTQKNWQIKCHQLLHSSAHWHLLSLCLMLPVLGIAISLLTLFGQEPDYMIKAWTETSDWTLSTKVAPPDIFYDEHYLCTVGASGHRKIVKPIRMGARHGHRIVVNRQLLIANAFEQIIEEKIPRIHKLIRYIYDTYGYSFAKHIKSPWQADVIYFLMKPLEWLFLMIIYLCDSKPENRIALQYIPKPER</sequence>
<dbReference type="Pfam" id="PF23543">
    <property type="entry name" value="DUF6688_C"/>
    <property type="match status" value="1"/>
</dbReference>
<organism evidence="4 5">
    <name type="scientific">Streptococcus caledonicus</name>
    <dbReference type="NCBI Taxonomy" id="2614158"/>
    <lineage>
        <taxon>Bacteria</taxon>
        <taxon>Bacillati</taxon>
        <taxon>Bacillota</taxon>
        <taxon>Bacilli</taxon>
        <taxon>Lactobacillales</taxon>
        <taxon>Streptococcaceae</taxon>
        <taxon>Streptococcus</taxon>
    </lineage>
</organism>
<proteinExistence type="predicted"/>
<dbReference type="Proteomes" id="UP001596110">
    <property type="component" value="Unassembled WGS sequence"/>
</dbReference>
<feature type="transmembrane region" description="Helical" evidence="1">
    <location>
        <begin position="109"/>
        <end position="131"/>
    </location>
</feature>
<reference evidence="5" key="1">
    <citation type="journal article" date="2019" name="Int. J. Syst. Evol. Microbiol.">
        <title>The Global Catalogue of Microorganisms (GCM) 10K type strain sequencing project: providing services to taxonomists for standard genome sequencing and annotation.</title>
        <authorList>
            <consortium name="The Broad Institute Genomics Platform"/>
            <consortium name="The Broad Institute Genome Sequencing Center for Infectious Disease"/>
            <person name="Wu L."/>
            <person name="Ma J."/>
        </authorList>
    </citation>
    <scope>NUCLEOTIDE SEQUENCE [LARGE SCALE GENOMIC DNA]</scope>
    <source>
        <strain evidence="5">DT43</strain>
    </source>
</reference>
<dbReference type="InterPro" id="IPR046510">
    <property type="entry name" value="DUF6688_N"/>
</dbReference>
<keyword evidence="5" id="KW-1185">Reference proteome</keyword>
<evidence type="ECO:0000313" key="4">
    <source>
        <dbReference type="EMBL" id="MFC5631277.1"/>
    </source>
</evidence>
<comment type="caution">
    <text evidence="4">The sequence shown here is derived from an EMBL/GenBank/DDBJ whole genome shotgun (WGS) entry which is preliminary data.</text>
</comment>
<evidence type="ECO:0000256" key="1">
    <source>
        <dbReference type="SAM" id="Phobius"/>
    </source>
</evidence>
<keyword evidence="1" id="KW-0472">Membrane</keyword>
<name>A0ABW0UF86_9STRE</name>
<feature type="domain" description="DUF6688" evidence="3">
    <location>
        <begin position="276"/>
        <end position="387"/>
    </location>
</feature>
<dbReference type="InterPro" id="IPR056491">
    <property type="entry name" value="DUF6688_C"/>
</dbReference>
<protein>
    <submittedName>
        <fullName evidence="4">DUF6688 family protein</fullName>
    </submittedName>
</protein>
<keyword evidence="1" id="KW-0812">Transmembrane</keyword>
<feature type="transmembrane region" description="Helical" evidence="1">
    <location>
        <begin position="7"/>
        <end position="25"/>
    </location>
</feature>
<feature type="transmembrane region" description="Helical" evidence="1">
    <location>
        <begin position="143"/>
        <end position="164"/>
    </location>
</feature>
<evidence type="ECO:0000259" key="2">
    <source>
        <dbReference type="Pfam" id="PF20394"/>
    </source>
</evidence>
<dbReference type="EMBL" id="JBHSOJ010000016">
    <property type="protein sequence ID" value="MFC5631277.1"/>
    <property type="molecule type" value="Genomic_DNA"/>
</dbReference>
<dbReference type="Pfam" id="PF20394">
    <property type="entry name" value="DUF6688"/>
    <property type="match status" value="1"/>
</dbReference>
<dbReference type="RefSeq" id="WP_332307250.1">
    <property type="nucleotide sequence ID" value="NZ_JBHSOJ010000016.1"/>
</dbReference>
<feature type="transmembrane region" description="Helical" evidence="1">
    <location>
        <begin position="31"/>
        <end position="56"/>
    </location>
</feature>
<evidence type="ECO:0000259" key="3">
    <source>
        <dbReference type="Pfam" id="PF23543"/>
    </source>
</evidence>
<feature type="transmembrane region" description="Helical" evidence="1">
    <location>
        <begin position="68"/>
        <end position="89"/>
    </location>
</feature>
<feature type="domain" description="DUF6688" evidence="2">
    <location>
        <begin position="39"/>
        <end position="272"/>
    </location>
</feature>
<feature type="transmembrane region" description="Helical" evidence="1">
    <location>
        <begin position="225"/>
        <end position="246"/>
    </location>
</feature>
<keyword evidence="1" id="KW-1133">Transmembrane helix</keyword>
<feature type="transmembrane region" description="Helical" evidence="1">
    <location>
        <begin position="170"/>
        <end position="189"/>
    </location>
</feature>
<gene>
    <name evidence="4" type="ORF">ACFPQ3_06730</name>
</gene>